<evidence type="ECO:0000256" key="1">
    <source>
        <dbReference type="SAM" id="Phobius"/>
    </source>
</evidence>
<dbReference type="EMBL" id="BDGU01000208">
    <property type="protein sequence ID" value="GAW04758.1"/>
    <property type="molecule type" value="Genomic_DNA"/>
</dbReference>
<comment type="caution">
    <text evidence="2">The sequence shown here is derived from an EMBL/GenBank/DDBJ whole genome shotgun (WGS) entry which is preliminary data.</text>
</comment>
<reference evidence="2 3" key="2">
    <citation type="submission" date="2017-02" db="EMBL/GenBank/DDBJ databases">
        <title>A genome survey and senescence transcriptome analysis in Lentinula edodes.</title>
        <authorList>
            <person name="Sakamoto Y."/>
            <person name="Nakade K."/>
            <person name="Sato S."/>
            <person name="Yoshida Y."/>
            <person name="Miyazaki K."/>
            <person name="Natsume S."/>
            <person name="Konno N."/>
        </authorList>
    </citation>
    <scope>NUCLEOTIDE SEQUENCE [LARGE SCALE GENOMIC DNA]</scope>
    <source>
        <strain evidence="2 3">NBRC 111202</strain>
    </source>
</reference>
<name>A0A1Q3EC25_LENED</name>
<keyword evidence="1" id="KW-1133">Transmembrane helix</keyword>
<gene>
    <name evidence="2" type="ORF">LENED_006566</name>
</gene>
<keyword evidence="3" id="KW-1185">Reference proteome</keyword>
<feature type="transmembrane region" description="Helical" evidence="1">
    <location>
        <begin position="21"/>
        <end position="42"/>
    </location>
</feature>
<organism evidence="2 3">
    <name type="scientific">Lentinula edodes</name>
    <name type="common">Shiitake mushroom</name>
    <name type="synonym">Lentinus edodes</name>
    <dbReference type="NCBI Taxonomy" id="5353"/>
    <lineage>
        <taxon>Eukaryota</taxon>
        <taxon>Fungi</taxon>
        <taxon>Dikarya</taxon>
        <taxon>Basidiomycota</taxon>
        <taxon>Agaricomycotina</taxon>
        <taxon>Agaricomycetes</taxon>
        <taxon>Agaricomycetidae</taxon>
        <taxon>Agaricales</taxon>
        <taxon>Marasmiineae</taxon>
        <taxon>Omphalotaceae</taxon>
        <taxon>Lentinula</taxon>
    </lineage>
</organism>
<accession>A0A1Q3EC25</accession>
<evidence type="ECO:0000313" key="2">
    <source>
        <dbReference type="EMBL" id="GAW04758.1"/>
    </source>
</evidence>
<proteinExistence type="predicted"/>
<keyword evidence="1" id="KW-0812">Transmembrane</keyword>
<dbReference type="PROSITE" id="PS51257">
    <property type="entry name" value="PROKAR_LIPOPROTEIN"/>
    <property type="match status" value="1"/>
</dbReference>
<dbReference type="AlphaFoldDB" id="A0A1Q3EC25"/>
<protein>
    <submittedName>
        <fullName evidence="2">Uncharacterized protein</fullName>
    </submittedName>
</protein>
<keyword evidence="1" id="KW-0472">Membrane</keyword>
<evidence type="ECO:0000313" key="3">
    <source>
        <dbReference type="Proteomes" id="UP000188533"/>
    </source>
</evidence>
<reference evidence="2 3" key="1">
    <citation type="submission" date="2016-08" db="EMBL/GenBank/DDBJ databases">
        <authorList>
            <consortium name="Lentinula edodes genome sequencing consortium"/>
            <person name="Sakamoto Y."/>
            <person name="Nakade K."/>
            <person name="Sato S."/>
            <person name="Yoshida Y."/>
            <person name="Miyazaki K."/>
            <person name="Natsume S."/>
            <person name="Konno N."/>
        </authorList>
    </citation>
    <scope>NUCLEOTIDE SEQUENCE [LARGE SCALE GENOMIC DNA]</scope>
    <source>
        <strain evidence="2 3">NBRC 111202</strain>
    </source>
</reference>
<sequence length="281" mass="30816">MNLHSKLPKNRNLARLITCSFPTIIIACFTCFSLFALVAFYLSGEPKWLIQTPYPELEAKDRKAFSSKLILGSSSASHVDQHAISIPKLIPISNPSLLAIQHITQYNGHSGAMIVNFLLQKTPTDSNYAKVKVLKEIDEYVDSGKVQGRGGNLAFIMNSNSTGDISSVPLEKVNLSDAQKKQVKGQIGKLVCGKVVEVAEKYQILYMGFEATDILVAFSDPSAHLTSRSILSSSRDSTSSPMVESVDLLGWDKVKKITKGASKDEVCTYCETLFEKNYALA</sequence>
<dbReference type="Proteomes" id="UP000188533">
    <property type="component" value="Unassembled WGS sequence"/>
</dbReference>